<feature type="transmembrane region" description="Helical" evidence="8">
    <location>
        <begin position="130"/>
        <end position="153"/>
    </location>
</feature>
<name>A0A918EG62_9PSEU</name>
<protein>
    <submittedName>
        <fullName evidence="9">Branched-chain amino acid ABC transporter permease</fullName>
    </submittedName>
</protein>
<keyword evidence="10" id="KW-1185">Reference proteome</keyword>
<dbReference type="PANTHER" id="PTHR34979">
    <property type="entry name" value="INNER MEMBRANE PROTEIN YGAZ"/>
    <property type="match status" value="1"/>
</dbReference>
<comment type="subcellular location">
    <subcellularLocation>
        <location evidence="1">Cell membrane</location>
        <topology evidence="1">Multi-pass membrane protein</topology>
    </subcellularLocation>
</comment>
<evidence type="ECO:0000256" key="4">
    <source>
        <dbReference type="ARBA" id="ARBA00022475"/>
    </source>
</evidence>
<dbReference type="InterPro" id="IPR011606">
    <property type="entry name" value="Brnchd-chn_aa_trnsp_permease"/>
</dbReference>
<dbReference type="Proteomes" id="UP000639606">
    <property type="component" value="Unassembled WGS sequence"/>
</dbReference>
<keyword evidence="3" id="KW-0813">Transport</keyword>
<dbReference type="Pfam" id="PF03591">
    <property type="entry name" value="AzlC"/>
    <property type="match status" value="1"/>
</dbReference>
<gene>
    <name evidence="9" type="ORF">GCM10010185_60670</name>
</gene>
<keyword evidence="7 8" id="KW-0472">Membrane</keyword>
<reference evidence="9" key="2">
    <citation type="submission" date="2020-09" db="EMBL/GenBank/DDBJ databases">
        <authorList>
            <person name="Sun Q."/>
            <person name="Ohkuma M."/>
        </authorList>
    </citation>
    <scope>NUCLEOTIDE SEQUENCE</scope>
    <source>
        <strain evidence="9">JCM 3313</strain>
    </source>
</reference>
<evidence type="ECO:0000256" key="8">
    <source>
        <dbReference type="SAM" id="Phobius"/>
    </source>
</evidence>
<dbReference type="GO" id="GO:0005886">
    <property type="term" value="C:plasma membrane"/>
    <property type="evidence" value="ECO:0007669"/>
    <property type="project" value="UniProtKB-SubCell"/>
</dbReference>
<evidence type="ECO:0000256" key="2">
    <source>
        <dbReference type="ARBA" id="ARBA00010735"/>
    </source>
</evidence>
<organism evidence="9 10">
    <name type="scientific">Saccharothrix coeruleofusca</name>
    <dbReference type="NCBI Taxonomy" id="33919"/>
    <lineage>
        <taxon>Bacteria</taxon>
        <taxon>Bacillati</taxon>
        <taxon>Actinomycetota</taxon>
        <taxon>Actinomycetes</taxon>
        <taxon>Pseudonocardiales</taxon>
        <taxon>Pseudonocardiaceae</taxon>
        <taxon>Saccharothrix</taxon>
    </lineage>
</organism>
<sequence length="227" mass="22643">MTERAAEREPLGRVVRPVVPLAVADFADGMAFGALAVSIGLGVLAPVVMSLLVFSGSAQYGAIAVLGHDGSLWAVVGTAAALNARYLLMGTTIAPALTGSPWSRVGRALLITDGSWAVAHRGGGRYDMRVLTVAGLLCLCGWTAGTALGAVLGGAIGDPARFGLDAAYPVFFLGLLRSQLTSGRAWSLAAVGVAAVAGLAPFTPPGIPVLLAGAAGAVAGAVLGARR</sequence>
<proteinExistence type="inferred from homology"/>
<evidence type="ECO:0000256" key="6">
    <source>
        <dbReference type="ARBA" id="ARBA00022989"/>
    </source>
</evidence>
<keyword evidence="4" id="KW-1003">Cell membrane</keyword>
<evidence type="ECO:0000256" key="5">
    <source>
        <dbReference type="ARBA" id="ARBA00022692"/>
    </source>
</evidence>
<comment type="similarity">
    <text evidence="2">Belongs to the AzlC family.</text>
</comment>
<evidence type="ECO:0000313" key="10">
    <source>
        <dbReference type="Proteomes" id="UP000639606"/>
    </source>
</evidence>
<feature type="transmembrane region" description="Helical" evidence="8">
    <location>
        <begin position="206"/>
        <end position="225"/>
    </location>
</feature>
<dbReference type="GO" id="GO:1903785">
    <property type="term" value="P:L-valine transmembrane transport"/>
    <property type="evidence" value="ECO:0007669"/>
    <property type="project" value="TreeGrafter"/>
</dbReference>
<evidence type="ECO:0000256" key="1">
    <source>
        <dbReference type="ARBA" id="ARBA00004651"/>
    </source>
</evidence>
<comment type="caution">
    <text evidence="9">The sequence shown here is derived from an EMBL/GenBank/DDBJ whole genome shotgun (WGS) entry which is preliminary data.</text>
</comment>
<dbReference type="RefSeq" id="WP_189226750.1">
    <property type="nucleotide sequence ID" value="NZ_BMRG01000018.1"/>
</dbReference>
<dbReference type="AlphaFoldDB" id="A0A918EG62"/>
<dbReference type="PANTHER" id="PTHR34979:SF1">
    <property type="entry name" value="INNER MEMBRANE PROTEIN YGAZ"/>
    <property type="match status" value="1"/>
</dbReference>
<keyword evidence="5 8" id="KW-0812">Transmembrane</keyword>
<evidence type="ECO:0000256" key="3">
    <source>
        <dbReference type="ARBA" id="ARBA00022448"/>
    </source>
</evidence>
<evidence type="ECO:0000313" key="9">
    <source>
        <dbReference type="EMBL" id="GGP78710.1"/>
    </source>
</evidence>
<dbReference type="EMBL" id="BMRG01000018">
    <property type="protein sequence ID" value="GGP78710.1"/>
    <property type="molecule type" value="Genomic_DNA"/>
</dbReference>
<reference evidence="9" key="1">
    <citation type="journal article" date="2014" name="Int. J. Syst. Evol. Microbiol.">
        <title>Complete genome sequence of Corynebacterium casei LMG S-19264T (=DSM 44701T), isolated from a smear-ripened cheese.</title>
        <authorList>
            <consortium name="US DOE Joint Genome Institute (JGI-PGF)"/>
            <person name="Walter F."/>
            <person name="Albersmeier A."/>
            <person name="Kalinowski J."/>
            <person name="Ruckert C."/>
        </authorList>
    </citation>
    <scope>NUCLEOTIDE SEQUENCE</scope>
    <source>
        <strain evidence="9">JCM 3313</strain>
    </source>
</reference>
<accession>A0A918EG62</accession>
<feature type="transmembrane region" description="Helical" evidence="8">
    <location>
        <begin position="30"/>
        <end position="54"/>
    </location>
</feature>
<keyword evidence="6 8" id="KW-1133">Transmembrane helix</keyword>
<evidence type="ECO:0000256" key="7">
    <source>
        <dbReference type="ARBA" id="ARBA00023136"/>
    </source>
</evidence>